<evidence type="ECO:0000259" key="2">
    <source>
        <dbReference type="Pfam" id="PF17667"/>
    </source>
</evidence>
<feature type="region of interest" description="Disordered" evidence="1">
    <location>
        <begin position="48"/>
        <end position="104"/>
    </location>
</feature>
<gene>
    <name evidence="3" type="ORF">EW026_g1113</name>
</gene>
<proteinExistence type="predicted"/>
<organism evidence="3 4">
    <name type="scientific">Hermanssonia centrifuga</name>
    <dbReference type="NCBI Taxonomy" id="98765"/>
    <lineage>
        <taxon>Eukaryota</taxon>
        <taxon>Fungi</taxon>
        <taxon>Dikarya</taxon>
        <taxon>Basidiomycota</taxon>
        <taxon>Agaricomycotina</taxon>
        <taxon>Agaricomycetes</taxon>
        <taxon>Polyporales</taxon>
        <taxon>Meruliaceae</taxon>
        <taxon>Hermanssonia</taxon>
    </lineage>
</organism>
<dbReference type="EMBL" id="SGPJ01000020">
    <property type="protein sequence ID" value="THH01620.1"/>
    <property type="molecule type" value="Genomic_DNA"/>
</dbReference>
<evidence type="ECO:0000313" key="4">
    <source>
        <dbReference type="Proteomes" id="UP000309038"/>
    </source>
</evidence>
<dbReference type="Pfam" id="PF17667">
    <property type="entry name" value="Pkinase_fungal"/>
    <property type="match status" value="1"/>
</dbReference>
<feature type="compositionally biased region" description="Acidic residues" evidence="1">
    <location>
        <begin position="63"/>
        <end position="72"/>
    </location>
</feature>
<protein>
    <recommendedName>
        <fullName evidence="2">Fungal-type protein kinase domain-containing protein</fullName>
    </recommendedName>
</protein>
<evidence type="ECO:0000313" key="3">
    <source>
        <dbReference type="EMBL" id="THH01620.1"/>
    </source>
</evidence>
<accession>A0A4S4KX33</accession>
<feature type="compositionally biased region" description="Basic and acidic residues" evidence="1">
    <location>
        <begin position="83"/>
        <end position="92"/>
    </location>
</feature>
<keyword evidence="4" id="KW-1185">Reference proteome</keyword>
<dbReference type="Proteomes" id="UP000309038">
    <property type="component" value="Unassembled WGS sequence"/>
</dbReference>
<dbReference type="InterPro" id="IPR011009">
    <property type="entry name" value="Kinase-like_dom_sf"/>
</dbReference>
<name>A0A4S4KX33_9APHY</name>
<evidence type="ECO:0000256" key="1">
    <source>
        <dbReference type="SAM" id="MobiDB-lite"/>
    </source>
</evidence>
<dbReference type="AlphaFoldDB" id="A0A4S4KX33"/>
<sequence>MKLKKDLFDTLQDWRGTRGLPILDQRTLLPVGSLETIKRDAAGELVFAPTLASGTPPAPDPDAKEDEQDVADIEGGRRKRRNKEGVEHDSGSSKKRKSSSEGVAANAELQAGGNCVVYLRNPGIVMEDEMTSLWYYDAAGIVHTKETPPLFDDFEEIDAVLVGFSCCEFSQWGSLPLDVIKPPASSPCPESFPPRTLKGYTLEMTLPNCTEKVFLTLQDPIFMPYSLVGRRTFLYKITTNSRTSKKPMVAKFSYQCICGEDFWKMSESVRAIFHEHVGTDDGYEDRVFRGLVYTEYLPLKQLFSEPCDLLPTMINQMLDCLFDLRYKAKILHRDISSNNVMYEVRRGKVIFILIDFDYATLVDDEGRPIAIGSSSKHRTCTLPFMAYDLVKDMADRHKSSYQPVGWESGEMKSIAALKKGVLLEPKEVAGIKFPFVCAPLKLWIIRFCKIFRAAKRMLDLYEGNEDTASKPFNYEA</sequence>
<dbReference type="SUPFAM" id="SSF56112">
    <property type="entry name" value="Protein kinase-like (PK-like)"/>
    <property type="match status" value="1"/>
</dbReference>
<comment type="caution">
    <text evidence="3">The sequence shown here is derived from an EMBL/GenBank/DDBJ whole genome shotgun (WGS) entry which is preliminary data.</text>
</comment>
<reference evidence="3 4" key="1">
    <citation type="submission" date="2019-02" db="EMBL/GenBank/DDBJ databases">
        <title>Genome sequencing of the rare red list fungi Phlebia centrifuga.</title>
        <authorList>
            <person name="Buettner E."/>
            <person name="Kellner H."/>
        </authorList>
    </citation>
    <scope>NUCLEOTIDE SEQUENCE [LARGE SCALE GENOMIC DNA]</scope>
    <source>
        <strain evidence="3 4">DSM 108282</strain>
    </source>
</reference>
<dbReference type="InterPro" id="IPR040976">
    <property type="entry name" value="Pkinase_fungal"/>
</dbReference>
<feature type="domain" description="Fungal-type protein kinase" evidence="2">
    <location>
        <begin position="278"/>
        <end position="398"/>
    </location>
</feature>
<dbReference type="Gene3D" id="1.10.510.10">
    <property type="entry name" value="Transferase(Phosphotransferase) domain 1"/>
    <property type="match status" value="1"/>
</dbReference>